<dbReference type="AlphaFoldDB" id="A0A084WQD1"/>
<keyword evidence="4" id="KW-1185">Reference proteome</keyword>
<dbReference type="Proteomes" id="UP000030765">
    <property type="component" value="Unassembled WGS sequence"/>
</dbReference>
<proteinExistence type="predicted"/>
<accession>A0A084WQD1</accession>
<dbReference type="EMBL" id="ATLV01025524">
    <property type="status" value="NOT_ANNOTATED_CDS"/>
    <property type="molecule type" value="Genomic_DNA"/>
</dbReference>
<dbReference type="EMBL" id="KE525392">
    <property type="protein sequence ID" value="KFB52425.1"/>
    <property type="molecule type" value="Genomic_DNA"/>
</dbReference>
<dbReference type="EnsemblMetazoa" id="ASIC020670-RA">
    <property type="protein sequence ID" value="ASIC020670-PA"/>
    <property type="gene ID" value="ASIC020670"/>
</dbReference>
<evidence type="ECO:0000256" key="1">
    <source>
        <dbReference type="SAM" id="MobiDB-lite"/>
    </source>
</evidence>
<reference evidence="3" key="2">
    <citation type="submission" date="2020-05" db="UniProtKB">
        <authorList>
            <consortium name="EnsemblMetazoa"/>
        </authorList>
    </citation>
    <scope>IDENTIFICATION</scope>
</reference>
<dbReference type="VEuPathDB" id="VectorBase:ASIC020670"/>
<evidence type="ECO:0000313" key="2">
    <source>
        <dbReference type="EMBL" id="KFB52425.1"/>
    </source>
</evidence>
<gene>
    <name evidence="2" type="ORF">ZHAS_00020670</name>
</gene>
<evidence type="ECO:0000313" key="4">
    <source>
        <dbReference type="Proteomes" id="UP000030765"/>
    </source>
</evidence>
<organism evidence="2">
    <name type="scientific">Anopheles sinensis</name>
    <name type="common">Mosquito</name>
    <dbReference type="NCBI Taxonomy" id="74873"/>
    <lineage>
        <taxon>Eukaryota</taxon>
        <taxon>Metazoa</taxon>
        <taxon>Ecdysozoa</taxon>
        <taxon>Arthropoda</taxon>
        <taxon>Hexapoda</taxon>
        <taxon>Insecta</taxon>
        <taxon>Pterygota</taxon>
        <taxon>Neoptera</taxon>
        <taxon>Endopterygota</taxon>
        <taxon>Diptera</taxon>
        <taxon>Nematocera</taxon>
        <taxon>Culicoidea</taxon>
        <taxon>Culicidae</taxon>
        <taxon>Anophelinae</taxon>
        <taxon>Anopheles</taxon>
    </lineage>
</organism>
<feature type="region of interest" description="Disordered" evidence="1">
    <location>
        <begin position="64"/>
        <end position="97"/>
    </location>
</feature>
<evidence type="ECO:0000313" key="3">
    <source>
        <dbReference type="EnsemblMetazoa" id="ASIC020670-PA"/>
    </source>
</evidence>
<name>A0A084WQD1_ANOSI</name>
<sequence length="117" mass="12472">MKPDAIPQDLRPERGSVCVRVCKPFYQADICSFNRKPFIPGRVSLSMADCIGSGAGDLEPALEASPQGECVGEEKHMGKKPGSKLTGTREAAGKTGLKPGRILDGIGRRGFLLFALN</sequence>
<reference evidence="2 4" key="1">
    <citation type="journal article" date="2014" name="BMC Genomics">
        <title>Genome sequence of Anopheles sinensis provides insight into genetics basis of mosquito competence for malaria parasites.</title>
        <authorList>
            <person name="Zhou D."/>
            <person name="Zhang D."/>
            <person name="Ding G."/>
            <person name="Shi L."/>
            <person name="Hou Q."/>
            <person name="Ye Y."/>
            <person name="Xu Y."/>
            <person name="Zhou H."/>
            <person name="Xiong C."/>
            <person name="Li S."/>
            <person name="Yu J."/>
            <person name="Hong S."/>
            <person name="Yu X."/>
            <person name="Zou P."/>
            <person name="Chen C."/>
            <person name="Chang X."/>
            <person name="Wang W."/>
            <person name="Lv Y."/>
            <person name="Sun Y."/>
            <person name="Ma L."/>
            <person name="Shen B."/>
            <person name="Zhu C."/>
        </authorList>
    </citation>
    <scope>NUCLEOTIDE SEQUENCE [LARGE SCALE GENOMIC DNA]</scope>
</reference>
<protein>
    <submittedName>
        <fullName evidence="2 3">Uncharacterized protein</fullName>
    </submittedName>
</protein>